<proteinExistence type="predicted"/>
<evidence type="ECO:0000259" key="2">
    <source>
        <dbReference type="PROSITE" id="PS50878"/>
    </source>
</evidence>
<name>A0ABQ5FZR2_9ASTR</name>
<dbReference type="InterPro" id="IPR041577">
    <property type="entry name" value="RT_RNaseH_2"/>
</dbReference>
<dbReference type="CDD" id="cd09274">
    <property type="entry name" value="RNase_HI_RT_Ty3"/>
    <property type="match status" value="1"/>
</dbReference>
<accession>A0ABQ5FZR2</accession>
<feature type="domain" description="Reverse transcriptase" evidence="2">
    <location>
        <begin position="1"/>
        <end position="103"/>
    </location>
</feature>
<dbReference type="Pfam" id="PF00078">
    <property type="entry name" value="RVT_1"/>
    <property type="match status" value="1"/>
</dbReference>
<dbReference type="Gene3D" id="3.30.70.270">
    <property type="match status" value="2"/>
</dbReference>
<gene>
    <name evidence="3" type="ORF">Tco_1019527</name>
</gene>
<evidence type="ECO:0000256" key="1">
    <source>
        <dbReference type="ARBA" id="ARBA00023268"/>
    </source>
</evidence>
<dbReference type="EMBL" id="BQNB010017864">
    <property type="protein sequence ID" value="GJT68047.1"/>
    <property type="molecule type" value="Genomic_DNA"/>
</dbReference>
<dbReference type="PANTHER" id="PTHR37984:SF5">
    <property type="entry name" value="PROTEIN NYNRIN-LIKE"/>
    <property type="match status" value="1"/>
</dbReference>
<sequence length="340" mass="39169">MYEDDIAKTDFKTHEGHYEFLVMPFGLTNAPSTFQSLMNEVFRQFLKFTLVFFDDILVYSPTEASHVEHLRTVLHTMRNHKLYAKKSKCIFGSNHVEYLGHIISDKGVATDPAKIEIMQNWPTPKSLKQLRGFLGLTGYYRRFVRDYAIISQPLTTLLKKNAFKWYANAQTAFEDLKKAMISAPVLQMPDFYYVFVVETDASGLSIGVVLQQNGHPIAFISKTLSPKHQSLSTYEKEFLAVIQALDKWRGYLLDRHFIIKTNHFSLRYLMDQRVTTPPQVKLLPKLIGFDYEIRYNKGIENVAADALSRLSNTGEFLQMVATNQLMCTKRLRKDGLPMIS</sequence>
<organism evidence="3 4">
    <name type="scientific">Tanacetum coccineum</name>
    <dbReference type="NCBI Taxonomy" id="301880"/>
    <lineage>
        <taxon>Eukaryota</taxon>
        <taxon>Viridiplantae</taxon>
        <taxon>Streptophyta</taxon>
        <taxon>Embryophyta</taxon>
        <taxon>Tracheophyta</taxon>
        <taxon>Spermatophyta</taxon>
        <taxon>Magnoliopsida</taxon>
        <taxon>eudicotyledons</taxon>
        <taxon>Gunneridae</taxon>
        <taxon>Pentapetalae</taxon>
        <taxon>asterids</taxon>
        <taxon>campanulids</taxon>
        <taxon>Asterales</taxon>
        <taxon>Asteraceae</taxon>
        <taxon>Asteroideae</taxon>
        <taxon>Anthemideae</taxon>
        <taxon>Anthemidinae</taxon>
        <taxon>Tanacetum</taxon>
    </lineage>
</organism>
<dbReference type="InterPro" id="IPR050951">
    <property type="entry name" value="Retrovirus_Pol_polyprotein"/>
</dbReference>
<dbReference type="Pfam" id="PF17919">
    <property type="entry name" value="RT_RNaseH_2"/>
    <property type="match status" value="1"/>
</dbReference>
<dbReference type="CDD" id="cd01647">
    <property type="entry name" value="RT_LTR"/>
    <property type="match status" value="1"/>
</dbReference>
<dbReference type="Proteomes" id="UP001151760">
    <property type="component" value="Unassembled WGS sequence"/>
</dbReference>
<evidence type="ECO:0000313" key="3">
    <source>
        <dbReference type="EMBL" id="GJT68047.1"/>
    </source>
</evidence>
<keyword evidence="1" id="KW-0511">Multifunctional enzyme</keyword>
<dbReference type="SUPFAM" id="SSF56672">
    <property type="entry name" value="DNA/RNA polymerases"/>
    <property type="match status" value="1"/>
</dbReference>
<dbReference type="InterPro" id="IPR043128">
    <property type="entry name" value="Rev_trsase/Diguanyl_cyclase"/>
</dbReference>
<evidence type="ECO:0000313" key="4">
    <source>
        <dbReference type="Proteomes" id="UP001151760"/>
    </source>
</evidence>
<dbReference type="Gene3D" id="3.10.10.10">
    <property type="entry name" value="HIV Type 1 Reverse Transcriptase, subunit A, domain 1"/>
    <property type="match status" value="1"/>
</dbReference>
<reference evidence="3" key="2">
    <citation type="submission" date="2022-01" db="EMBL/GenBank/DDBJ databases">
        <authorList>
            <person name="Yamashiro T."/>
            <person name="Shiraishi A."/>
            <person name="Satake H."/>
            <person name="Nakayama K."/>
        </authorList>
    </citation>
    <scope>NUCLEOTIDE SEQUENCE</scope>
</reference>
<dbReference type="PANTHER" id="PTHR37984">
    <property type="entry name" value="PROTEIN CBG26694"/>
    <property type="match status" value="1"/>
</dbReference>
<protein>
    <submittedName>
        <fullName evidence="3">Mitochondrial protein</fullName>
    </submittedName>
</protein>
<dbReference type="PROSITE" id="PS50878">
    <property type="entry name" value="RT_POL"/>
    <property type="match status" value="1"/>
</dbReference>
<dbReference type="InterPro" id="IPR000477">
    <property type="entry name" value="RT_dom"/>
</dbReference>
<reference evidence="3" key="1">
    <citation type="journal article" date="2022" name="Int. J. Mol. Sci.">
        <title>Draft Genome of Tanacetum Coccineum: Genomic Comparison of Closely Related Tanacetum-Family Plants.</title>
        <authorList>
            <person name="Yamashiro T."/>
            <person name="Shiraishi A."/>
            <person name="Nakayama K."/>
            <person name="Satake H."/>
        </authorList>
    </citation>
    <scope>NUCLEOTIDE SEQUENCE</scope>
</reference>
<keyword evidence="4" id="KW-1185">Reference proteome</keyword>
<comment type="caution">
    <text evidence="3">The sequence shown here is derived from an EMBL/GenBank/DDBJ whole genome shotgun (WGS) entry which is preliminary data.</text>
</comment>
<dbReference type="InterPro" id="IPR043502">
    <property type="entry name" value="DNA/RNA_pol_sf"/>
</dbReference>